<accession>A0A9P5X1H8</accession>
<keyword evidence="1" id="KW-0732">Signal</keyword>
<feature type="chain" id="PRO_5040133015" evidence="1">
    <location>
        <begin position="30"/>
        <end position="283"/>
    </location>
</feature>
<evidence type="ECO:0000313" key="2">
    <source>
        <dbReference type="EMBL" id="KAF9441642.1"/>
    </source>
</evidence>
<proteinExistence type="predicted"/>
<protein>
    <submittedName>
        <fullName evidence="2">Uncharacterized protein</fullName>
    </submittedName>
</protein>
<feature type="signal peptide" evidence="1">
    <location>
        <begin position="1"/>
        <end position="29"/>
    </location>
</feature>
<sequence length="283" mass="31554">MCSPFRSLAPSLILTNLTILSLHFLGGLSLKQSNFLLCALGLQSQIATAHSEDSDLRPLPLQAHAIIDQMDLSPQYMSYACCPKCFHLYDLEGPYPAACTHRTASSSGFCGTTLCPTGSQKPLNQYDAYDFKVWLAQVYAQPEIEILLGQQAAALTKSQVMCDVWDSDAIRTLRGPDGKFFLNCPQGESHLVFSLNMGWFNPPTSKHSNKQVSFDVIYMTCLNLPTSLRYQPENVFLVGVIPGPHEYSTTQMNNLLCPFVQILTELWDTGLFLERTPKYLFGH</sequence>
<dbReference type="AlphaFoldDB" id="A0A9P5X1H8"/>
<gene>
    <name evidence="2" type="ORF">P691DRAFT_683292</name>
</gene>
<evidence type="ECO:0000256" key="1">
    <source>
        <dbReference type="SAM" id="SignalP"/>
    </source>
</evidence>
<name>A0A9P5X1H8_9AGAR</name>
<organism evidence="2 3">
    <name type="scientific">Macrolepiota fuliginosa MF-IS2</name>
    <dbReference type="NCBI Taxonomy" id="1400762"/>
    <lineage>
        <taxon>Eukaryota</taxon>
        <taxon>Fungi</taxon>
        <taxon>Dikarya</taxon>
        <taxon>Basidiomycota</taxon>
        <taxon>Agaricomycotina</taxon>
        <taxon>Agaricomycetes</taxon>
        <taxon>Agaricomycetidae</taxon>
        <taxon>Agaricales</taxon>
        <taxon>Agaricineae</taxon>
        <taxon>Agaricaceae</taxon>
        <taxon>Macrolepiota</taxon>
    </lineage>
</organism>
<dbReference type="EMBL" id="MU151832">
    <property type="protein sequence ID" value="KAF9441642.1"/>
    <property type="molecule type" value="Genomic_DNA"/>
</dbReference>
<comment type="caution">
    <text evidence="2">The sequence shown here is derived from an EMBL/GenBank/DDBJ whole genome shotgun (WGS) entry which is preliminary data.</text>
</comment>
<evidence type="ECO:0000313" key="3">
    <source>
        <dbReference type="Proteomes" id="UP000807342"/>
    </source>
</evidence>
<keyword evidence="3" id="KW-1185">Reference proteome</keyword>
<dbReference type="OrthoDB" id="3253623at2759"/>
<reference evidence="2" key="1">
    <citation type="submission" date="2020-11" db="EMBL/GenBank/DDBJ databases">
        <authorList>
            <consortium name="DOE Joint Genome Institute"/>
            <person name="Ahrendt S."/>
            <person name="Riley R."/>
            <person name="Andreopoulos W."/>
            <person name="Labutti K."/>
            <person name="Pangilinan J."/>
            <person name="Ruiz-Duenas F.J."/>
            <person name="Barrasa J.M."/>
            <person name="Sanchez-Garcia M."/>
            <person name="Camarero S."/>
            <person name="Miyauchi S."/>
            <person name="Serrano A."/>
            <person name="Linde D."/>
            <person name="Babiker R."/>
            <person name="Drula E."/>
            <person name="Ayuso-Fernandez I."/>
            <person name="Pacheco R."/>
            <person name="Padilla G."/>
            <person name="Ferreira P."/>
            <person name="Barriuso J."/>
            <person name="Kellner H."/>
            <person name="Castanera R."/>
            <person name="Alfaro M."/>
            <person name="Ramirez L."/>
            <person name="Pisabarro A.G."/>
            <person name="Kuo A."/>
            <person name="Tritt A."/>
            <person name="Lipzen A."/>
            <person name="He G."/>
            <person name="Yan M."/>
            <person name="Ng V."/>
            <person name="Cullen D."/>
            <person name="Martin F."/>
            <person name="Rosso M.-N."/>
            <person name="Henrissat B."/>
            <person name="Hibbett D."/>
            <person name="Martinez A.T."/>
            <person name="Grigoriev I.V."/>
        </authorList>
    </citation>
    <scope>NUCLEOTIDE SEQUENCE</scope>
    <source>
        <strain evidence="2">MF-IS2</strain>
    </source>
</reference>
<dbReference type="Proteomes" id="UP000807342">
    <property type="component" value="Unassembled WGS sequence"/>
</dbReference>